<evidence type="ECO:0000313" key="1">
    <source>
        <dbReference type="EMBL" id="MDP5274712.1"/>
    </source>
</evidence>
<comment type="caution">
    <text evidence="1">The sequence shown here is derived from an EMBL/GenBank/DDBJ whole genome shotgun (WGS) entry which is preliminary data.</text>
</comment>
<name>A0ABT9J002_9BACL</name>
<dbReference type="InterPro" id="IPR013815">
    <property type="entry name" value="ATP_grasp_subdomain_1"/>
</dbReference>
<sequence length="357" mass="41731">MKIGIFATPEGYERSIVEACKELDVQYEIIGIFSHDWIQQFEKADCDGYIIRPPTKTSLWRATFLNRILLIKDRIENKCVPDIESILYYESKIMMLDFYKLNELPHVPSNTFFNLKEALKYAKSTKTFPKMVKSDGGSGSLGVKKINSRSNLIFQIYKSFFTGNIFRGFHSPADFNVYIKTYIKPLWMYFKKMRRSFYPYSERSQGYIHIQEFLQMKTEWRIIKIGESYFGLRKAKGKNGLRSGSGSRGDWTDPPKEILNLVKEWCERLNISTMSFDIFEDMDGEYLINEMQVCFGTISPSQMYINGVPGRYVHVGGKWVFDEGEYCRFNCNLLRIELLKEILYGKESLKPLAMLNN</sequence>
<evidence type="ECO:0008006" key="3">
    <source>
        <dbReference type="Google" id="ProtNLM"/>
    </source>
</evidence>
<dbReference type="Proteomes" id="UP001231941">
    <property type="component" value="Unassembled WGS sequence"/>
</dbReference>
<evidence type="ECO:0000313" key="2">
    <source>
        <dbReference type="Proteomes" id="UP001231941"/>
    </source>
</evidence>
<accession>A0ABT9J002</accession>
<gene>
    <name evidence="1" type="ORF">Q5Y73_11370</name>
</gene>
<proteinExistence type="predicted"/>
<reference evidence="1 2" key="1">
    <citation type="submission" date="2023-08" db="EMBL/GenBank/DDBJ databases">
        <authorList>
            <person name="Park J.-S."/>
        </authorList>
    </citation>
    <scope>NUCLEOTIDE SEQUENCE [LARGE SCALE GENOMIC DNA]</scope>
    <source>
        <strain evidence="1 2">2205SS18-9</strain>
    </source>
</reference>
<dbReference type="Gene3D" id="3.30.1490.20">
    <property type="entry name" value="ATP-grasp fold, A domain"/>
    <property type="match status" value="1"/>
</dbReference>
<organism evidence="1 2">
    <name type="scientific">Chengkuizengella axinellae</name>
    <dbReference type="NCBI Taxonomy" id="3064388"/>
    <lineage>
        <taxon>Bacteria</taxon>
        <taxon>Bacillati</taxon>
        <taxon>Bacillota</taxon>
        <taxon>Bacilli</taxon>
        <taxon>Bacillales</taxon>
        <taxon>Paenibacillaceae</taxon>
        <taxon>Chengkuizengella</taxon>
    </lineage>
</organism>
<protein>
    <recommendedName>
        <fullName evidence="3">ATP-grasp domain-containing protein</fullName>
    </recommendedName>
</protein>
<dbReference type="EMBL" id="JAVAMP010000004">
    <property type="protein sequence ID" value="MDP5274712.1"/>
    <property type="molecule type" value="Genomic_DNA"/>
</dbReference>
<dbReference type="SUPFAM" id="SSF56059">
    <property type="entry name" value="Glutathione synthetase ATP-binding domain-like"/>
    <property type="match status" value="1"/>
</dbReference>
<keyword evidence="2" id="KW-1185">Reference proteome</keyword>
<dbReference type="RefSeq" id="WP_305992018.1">
    <property type="nucleotide sequence ID" value="NZ_JAVAMP010000004.1"/>
</dbReference>